<keyword evidence="1" id="KW-1133">Transmembrane helix</keyword>
<name>A0A0E3UWS3_9BACT</name>
<protein>
    <submittedName>
        <fullName evidence="2">Uncharacterized protein</fullName>
    </submittedName>
</protein>
<keyword evidence="1" id="KW-0812">Transmembrane</keyword>
<dbReference type="HOGENOM" id="CLU_2956664_0_0_10"/>
<dbReference type="AlphaFoldDB" id="A0A0E3UWS3"/>
<dbReference type="OrthoDB" id="9923004at2"/>
<accession>A0A0E3UWS3</accession>
<dbReference type="EMBL" id="CP009621">
    <property type="protein sequence ID" value="AKD03627.1"/>
    <property type="molecule type" value="Genomic_DNA"/>
</dbReference>
<dbReference type="RefSeq" id="WP_046310868.1">
    <property type="nucleotide sequence ID" value="NZ_CP009621.1"/>
</dbReference>
<reference evidence="2 3" key="1">
    <citation type="journal article" date="2015" name="Sci. Rep.">
        <title>Unraveling adaptation of Pontibacter korlensis to radiation and infertility in desert through complete genome and comparative transcriptomic analysis.</title>
        <authorList>
            <person name="Dai J."/>
            <person name="Dai W."/>
            <person name="Qiu C."/>
            <person name="Yang Z."/>
            <person name="Zhang Y."/>
            <person name="Zhou M."/>
            <person name="Zhang L."/>
            <person name="Fang C."/>
            <person name="Gao Q."/>
            <person name="Yang Q."/>
            <person name="Li X."/>
            <person name="Wang Z."/>
            <person name="Wang Z."/>
            <person name="Jia Z."/>
            <person name="Chen X."/>
        </authorList>
    </citation>
    <scope>NUCLEOTIDE SEQUENCE [LARGE SCALE GENOMIC DNA]</scope>
    <source>
        <strain evidence="2 3">X14-1T</strain>
    </source>
</reference>
<evidence type="ECO:0000313" key="2">
    <source>
        <dbReference type="EMBL" id="AKD03627.1"/>
    </source>
</evidence>
<dbReference type="Proteomes" id="UP000033109">
    <property type="component" value="Chromosome"/>
</dbReference>
<evidence type="ECO:0000256" key="1">
    <source>
        <dbReference type="SAM" id="Phobius"/>
    </source>
</evidence>
<feature type="transmembrane region" description="Helical" evidence="1">
    <location>
        <begin position="7"/>
        <end position="25"/>
    </location>
</feature>
<keyword evidence="1" id="KW-0472">Membrane</keyword>
<proteinExistence type="predicted"/>
<sequence>MQAAKIILSLLVVALGWFFLGYGYSTLLGHPISTVLFIGGLALSLAGVVGVILSARSKA</sequence>
<feature type="transmembrane region" description="Helical" evidence="1">
    <location>
        <begin position="31"/>
        <end position="53"/>
    </location>
</feature>
<gene>
    <name evidence="2" type="ORF">PKOR_11445</name>
</gene>
<dbReference type="PATRIC" id="fig|400092.3.peg.2489"/>
<evidence type="ECO:0000313" key="3">
    <source>
        <dbReference type="Proteomes" id="UP000033109"/>
    </source>
</evidence>
<keyword evidence="3" id="KW-1185">Reference proteome</keyword>
<dbReference type="STRING" id="400092.PKOR_11445"/>
<dbReference type="KEGG" id="pko:PKOR_11445"/>
<organism evidence="2 3">
    <name type="scientific">Pontibacter korlensis</name>
    <dbReference type="NCBI Taxonomy" id="400092"/>
    <lineage>
        <taxon>Bacteria</taxon>
        <taxon>Pseudomonadati</taxon>
        <taxon>Bacteroidota</taxon>
        <taxon>Cytophagia</taxon>
        <taxon>Cytophagales</taxon>
        <taxon>Hymenobacteraceae</taxon>
        <taxon>Pontibacter</taxon>
    </lineage>
</organism>